<sequence>MEKTFLMIKPDGVQRNLIGEIVTRFEKKGFQLSGAKLMNISNEKAEKHYGEHKDKPFFGELVDFITSGPVFAMVWEGENVIATARQMMGKTNPQEAAPGTIRGDYGLTVGKNIIHGSDSPESAEREIQLFFENDEILSFTKDNQKWIY</sequence>
<dbReference type="InterPro" id="IPR023005">
    <property type="entry name" value="Nucleoside_diP_kinase_AS"/>
</dbReference>
<evidence type="ECO:0000256" key="10">
    <source>
        <dbReference type="ARBA" id="ARBA00047945"/>
    </source>
</evidence>
<feature type="active site" description="Pros-phosphohistidine intermediate" evidence="11 12">
    <location>
        <position position="115"/>
    </location>
</feature>
<protein>
    <recommendedName>
        <fullName evidence="11 14">Nucleoside diphosphate kinase</fullName>
        <shortName evidence="11">NDK</shortName>
        <shortName evidence="11">NDP kinase</shortName>
        <ecNumber evidence="11 14">2.7.4.6</ecNumber>
    </recommendedName>
    <alternativeName>
        <fullName evidence="11">Nucleoside-2-P kinase</fullName>
    </alternativeName>
</protein>
<dbReference type="NCBIfam" id="NF001908">
    <property type="entry name" value="PRK00668.1"/>
    <property type="match status" value="1"/>
</dbReference>
<evidence type="ECO:0000256" key="14">
    <source>
        <dbReference type="RuleBase" id="RU004013"/>
    </source>
</evidence>
<evidence type="ECO:0000256" key="5">
    <source>
        <dbReference type="ARBA" id="ARBA00022741"/>
    </source>
</evidence>
<comment type="catalytic activity">
    <reaction evidence="10">
        <text>dZDP + ATP = dZTP + ADP</text>
        <dbReference type="Rhea" id="RHEA:67644"/>
        <dbReference type="ChEBI" id="CHEBI:30616"/>
        <dbReference type="ChEBI" id="CHEBI:172929"/>
        <dbReference type="ChEBI" id="CHEBI:172931"/>
        <dbReference type="ChEBI" id="CHEBI:456216"/>
    </reaction>
</comment>
<dbReference type="EMBL" id="FOHJ01000010">
    <property type="protein sequence ID" value="SET90172.1"/>
    <property type="molecule type" value="Genomic_DNA"/>
</dbReference>
<dbReference type="Gene3D" id="3.30.70.141">
    <property type="entry name" value="Nucleoside diphosphate kinase-like domain"/>
    <property type="match status" value="1"/>
</dbReference>
<dbReference type="OrthoDB" id="9801161at2"/>
<feature type="modified residue" description="Phosphoserine" evidence="11">
    <location>
        <position position="122"/>
    </location>
</feature>
<dbReference type="GO" id="GO:0004550">
    <property type="term" value="F:nucleoside diphosphate kinase activity"/>
    <property type="evidence" value="ECO:0007669"/>
    <property type="project" value="UniProtKB-UniRule"/>
</dbReference>
<keyword evidence="7 11" id="KW-0067">ATP-binding</keyword>
<feature type="binding site" evidence="11 12">
    <location>
        <position position="57"/>
    </location>
    <ligand>
        <name>ATP</name>
        <dbReference type="ChEBI" id="CHEBI:30616"/>
    </ligand>
</feature>
<keyword evidence="8 11" id="KW-0546">Nucleotide metabolism</keyword>
<evidence type="ECO:0000259" key="15">
    <source>
        <dbReference type="SMART" id="SM00562"/>
    </source>
</evidence>
<dbReference type="CDD" id="cd04413">
    <property type="entry name" value="NDPk_I"/>
    <property type="match status" value="1"/>
</dbReference>
<comment type="subcellular location">
    <subcellularLocation>
        <location evidence="11">Cytoplasm</location>
    </subcellularLocation>
</comment>
<organism evidence="16 17">
    <name type="scientific">Salinibacillus kushneri</name>
    <dbReference type="NCBI Taxonomy" id="237682"/>
    <lineage>
        <taxon>Bacteria</taxon>
        <taxon>Bacillati</taxon>
        <taxon>Bacillota</taxon>
        <taxon>Bacilli</taxon>
        <taxon>Bacillales</taxon>
        <taxon>Bacillaceae</taxon>
        <taxon>Salinibacillus</taxon>
    </lineage>
</organism>
<dbReference type="RefSeq" id="WP_093136734.1">
    <property type="nucleotide sequence ID" value="NZ_FOHJ01000010.1"/>
</dbReference>
<dbReference type="PANTHER" id="PTHR11349">
    <property type="entry name" value="NUCLEOSIDE DIPHOSPHATE KINASE"/>
    <property type="match status" value="1"/>
</dbReference>
<comment type="catalytic activity">
    <reaction evidence="11">
        <text>a ribonucleoside 5'-diphosphate + ATP = a ribonucleoside 5'-triphosphate + ADP</text>
        <dbReference type="Rhea" id="RHEA:18113"/>
        <dbReference type="ChEBI" id="CHEBI:30616"/>
        <dbReference type="ChEBI" id="CHEBI:57930"/>
        <dbReference type="ChEBI" id="CHEBI:61557"/>
        <dbReference type="ChEBI" id="CHEBI:456216"/>
        <dbReference type="EC" id="2.7.4.6"/>
    </reaction>
</comment>
<evidence type="ECO:0000256" key="11">
    <source>
        <dbReference type="HAMAP-Rule" id="MF_00451"/>
    </source>
</evidence>
<dbReference type="PROSITE" id="PS00469">
    <property type="entry name" value="NDPK"/>
    <property type="match status" value="1"/>
</dbReference>
<keyword evidence="11" id="KW-0479">Metal-binding</keyword>
<dbReference type="AlphaFoldDB" id="A0A1I0I1R7"/>
<feature type="binding site" evidence="11 12">
    <location>
        <position position="85"/>
    </location>
    <ligand>
        <name>ATP</name>
        <dbReference type="ChEBI" id="CHEBI:30616"/>
    </ligand>
</feature>
<comment type="function">
    <text evidence="11">Major role in the synthesis of nucleoside triphosphates other than ATP. The ATP gamma phosphate is transferred to the NDP beta phosphate via a ping-pong mechanism, using a phosphorylated active-site intermediate.</text>
</comment>
<dbReference type="GO" id="GO:0006228">
    <property type="term" value="P:UTP biosynthetic process"/>
    <property type="evidence" value="ECO:0007669"/>
    <property type="project" value="UniProtKB-UniRule"/>
</dbReference>
<proteinExistence type="inferred from homology"/>
<comment type="catalytic activity">
    <reaction evidence="11 14">
        <text>a 2'-deoxyribonucleoside 5'-diphosphate + ATP = a 2'-deoxyribonucleoside 5'-triphosphate + ADP</text>
        <dbReference type="Rhea" id="RHEA:44640"/>
        <dbReference type="ChEBI" id="CHEBI:30616"/>
        <dbReference type="ChEBI" id="CHEBI:61560"/>
        <dbReference type="ChEBI" id="CHEBI:73316"/>
        <dbReference type="ChEBI" id="CHEBI:456216"/>
        <dbReference type="EC" id="2.7.4.6"/>
    </reaction>
</comment>
<evidence type="ECO:0000256" key="2">
    <source>
        <dbReference type="ARBA" id="ARBA00008142"/>
    </source>
</evidence>
<dbReference type="STRING" id="237682.SAMN05421676_11092"/>
<evidence type="ECO:0000256" key="13">
    <source>
        <dbReference type="RuleBase" id="RU004011"/>
    </source>
</evidence>
<evidence type="ECO:0000256" key="7">
    <source>
        <dbReference type="ARBA" id="ARBA00022840"/>
    </source>
</evidence>
<comment type="similarity">
    <text evidence="2 11 12 13">Belongs to the NDK family.</text>
</comment>
<dbReference type="GO" id="GO:0005737">
    <property type="term" value="C:cytoplasm"/>
    <property type="evidence" value="ECO:0007669"/>
    <property type="project" value="UniProtKB-SubCell"/>
</dbReference>
<keyword evidence="3 11" id="KW-0597">Phosphoprotein</keyword>
<feature type="modified residue" description="Phosphothreonine" evidence="11">
    <location>
        <position position="91"/>
    </location>
</feature>
<keyword evidence="6 11" id="KW-0418">Kinase</keyword>
<dbReference type="GO" id="GO:0006241">
    <property type="term" value="P:CTP biosynthetic process"/>
    <property type="evidence" value="ECO:0007669"/>
    <property type="project" value="UniProtKB-UniRule"/>
</dbReference>
<dbReference type="SUPFAM" id="SSF54919">
    <property type="entry name" value="Nucleoside diphosphate kinase, NDK"/>
    <property type="match status" value="1"/>
</dbReference>
<evidence type="ECO:0000313" key="16">
    <source>
        <dbReference type="EMBL" id="SET90172.1"/>
    </source>
</evidence>
<dbReference type="GO" id="GO:0006183">
    <property type="term" value="P:GTP biosynthetic process"/>
    <property type="evidence" value="ECO:0007669"/>
    <property type="project" value="UniProtKB-UniRule"/>
</dbReference>
<feature type="binding site" evidence="11 12">
    <location>
        <position position="112"/>
    </location>
    <ligand>
        <name>ATP</name>
        <dbReference type="ChEBI" id="CHEBI:30616"/>
    </ligand>
</feature>
<keyword evidence="17" id="KW-1185">Reference proteome</keyword>
<dbReference type="InterPro" id="IPR034907">
    <property type="entry name" value="NDK-like_dom"/>
</dbReference>
<evidence type="ECO:0000313" key="17">
    <source>
        <dbReference type="Proteomes" id="UP000199095"/>
    </source>
</evidence>
<dbReference type="HAMAP" id="MF_00451">
    <property type="entry name" value="NDP_kinase"/>
    <property type="match status" value="1"/>
</dbReference>
<dbReference type="InterPro" id="IPR001564">
    <property type="entry name" value="Nucleoside_diP_kinase"/>
</dbReference>
<dbReference type="Proteomes" id="UP000199095">
    <property type="component" value="Unassembled WGS sequence"/>
</dbReference>
<dbReference type="Pfam" id="PF00334">
    <property type="entry name" value="NDK"/>
    <property type="match status" value="1"/>
</dbReference>
<dbReference type="EC" id="2.7.4.6" evidence="11 14"/>
<dbReference type="InterPro" id="IPR036850">
    <property type="entry name" value="NDK-like_dom_sf"/>
</dbReference>
<gene>
    <name evidence="11" type="primary">ndk</name>
    <name evidence="16" type="ORF">SAMN05421676_11092</name>
</gene>
<evidence type="ECO:0000256" key="4">
    <source>
        <dbReference type="ARBA" id="ARBA00022679"/>
    </source>
</evidence>
<name>A0A1I0I1R7_9BACI</name>
<evidence type="ECO:0000256" key="9">
    <source>
        <dbReference type="ARBA" id="ARBA00024802"/>
    </source>
</evidence>
<comment type="cofactor">
    <cofactor evidence="1 11">
        <name>Mg(2+)</name>
        <dbReference type="ChEBI" id="CHEBI:18420"/>
    </cofactor>
</comment>
<feature type="binding site" evidence="11 12">
    <location>
        <position position="102"/>
    </location>
    <ligand>
        <name>ATP</name>
        <dbReference type="ChEBI" id="CHEBI:30616"/>
    </ligand>
</feature>
<reference evidence="17" key="1">
    <citation type="submission" date="2016-10" db="EMBL/GenBank/DDBJ databases">
        <authorList>
            <person name="Varghese N."/>
            <person name="Submissions S."/>
        </authorList>
    </citation>
    <scope>NUCLEOTIDE SEQUENCE [LARGE SCALE GENOMIC DNA]</scope>
    <source>
        <strain evidence="17">CGMCC 1.3566</strain>
    </source>
</reference>
<comment type="function">
    <text evidence="9">(Microbial infection) Catalyzes the phosphorylation of dZDP to dZTP, when the bacterium is infected by a phage that produces the substrate for the synthesis of dZTP (2- amino-2'-deoxyadenosine 5'-triphosphate), which is then used by the phage as a DNA polymerase substrate.</text>
</comment>
<keyword evidence="11" id="KW-0460">Magnesium</keyword>
<keyword evidence="11" id="KW-0963">Cytoplasm</keyword>
<dbReference type="GO" id="GO:0005524">
    <property type="term" value="F:ATP binding"/>
    <property type="evidence" value="ECO:0007669"/>
    <property type="project" value="UniProtKB-UniRule"/>
</dbReference>
<dbReference type="SMART" id="SM00562">
    <property type="entry name" value="NDK"/>
    <property type="match status" value="1"/>
</dbReference>
<evidence type="ECO:0000256" key="8">
    <source>
        <dbReference type="ARBA" id="ARBA00023080"/>
    </source>
</evidence>
<dbReference type="PROSITE" id="PS51374">
    <property type="entry name" value="NDPK_LIKE"/>
    <property type="match status" value="1"/>
</dbReference>
<evidence type="ECO:0000256" key="12">
    <source>
        <dbReference type="PROSITE-ProRule" id="PRU00706"/>
    </source>
</evidence>
<evidence type="ECO:0000256" key="6">
    <source>
        <dbReference type="ARBA" id="ARBA00022777"/>
    </source>
</evidence>
<evidence type="ECO:0000256" key="1">
    <source>
        <dbReference type="ARBA" id="ARBA00001946"/>
    </source>
</evidence>
<feature type="binding site" evidence="11 12">
    <location>
        <position position="91"/>
    </location>
    <ligand>
        <name>ATP</name>
        <dbReference type="ChEBI" id="CHEBI:30616"/>
    </ligand>
</feature>
<comment type="subunit">
    <text evidence="11">Homotetramer.</text>
</comment>
<accession>A0A1I0I1R7</accession>
<keyword evidence="5 11" id="KW-0547">Nucleotide-binding</keyword>
<feature type="domain" description="Nucleoside diphosphate kinase-like" evidence="15">
    <location>
        <begin position="1"/>
        <end position="138"/>
    </location>
</feature>
<keyword evidence="4 11" id="KW-0808">Transferase</keyword>
<dbReference type="GO" id="GO:0046872">
    <property type="term" value="F:metal ion binding"/>
    <property type="evidence" value="ECO:0007669"/>
    <property type="project" value="UniProtKB-KW"/>
</dbReference>
<dbReference type="PRINTS" id="PR01243">
    <property type="entry name" value="NUCDPKINASE"/>
</dbReference>
<evidence type="ECO:0000256" key="3">
    <source>
        <dbReference type="ARBA" id="ARBA00022553"/>
    </source>
</evidence>
<feature type="binding site" evidence="11 12">
    <location>
        <position position="9"/>
    </location>
    <ligand>
        <name>ATP</name>
        <dbReference type="ChEBI" id="CHEBI:30616"/>
    </ligand>
</feature>
<dbReference type="FunFam" id="3.30.70.141:FF:000002">
    <property type="entry name" value="Nucleoside diphosphate kinase"/>
    <property type="match status" value="1"/>
</dbReference>